<dbReference type="InterPro" id="IPR001736">
    <property type="entry name" value="PLipase_D/transphosphatidylase"/>
</dbReference>
<dbReference type="Pfam" id="PF13396">
    <property type="entry name" value="PLDc_N"/>
    <property type="match status" value="1"/>
</dbReference>
<dbReference type="PANTHER" id="PTHR21248:SF22">
    <property type="entry name" value="PHOSPHOLIPASE D"/>
    <property type="match status" value="1"/>
</dbReference>
<dbReference type="EMBL" id="CP021474">
    <property type="protein sequence ID" value="ARW18763.1"/>
    <property type="molecule type" value="Genomic_DNA"/>
</dbReference>
<keyword evidence="11 13" id="KW-1208">Phospholipid metabolism</keyword>
<evidence type="ECO:0000256" key="10">
    <source>
        <dbReference type="ARBA" id="ARBA00023209"/>
    </source>
</evidence>
<dbReference type="Proteomes" id="UP000743107">
    <property type="component" value="Unassembled WGS sequence"/>
</dbReference>
<sequence>MFQIIKDIIYIILILNIIGAVYTVFRQRRDIAATWAWLLVLFFLPGVGFVIYAFVGRKLPENKLFPLKSKTRLQLDQVMEHQRRELKKNEFTAADQVVKDSERMVQFFTKTDYSFLNRRNEVQIITDGNELFDDIFAEIKKAKKHIHVEFYTIYDDQIGNQLRELLEEKAREGVEVKVLWDSWGSLGTKRSFFKKLNELGGEAYPFLGTRSALTDFRLNFRDHRKIVVIDGKIGYVGGFNVGDQYLGRKKKFGYWRDTHLKIIGSGVYGLQSRFILDWNATDRKKQIVEEFKAGSVYFPVAEVKGNTSLQIVSNGPDSDIEKIKMGYLKMIHKARESVWIQSPYLIPDDSVLDALRLAATSGVDVRVMIPCMPDHAFVYRATQYYAWQCAKWGIKVYYYNNGFIHAKTMVVDGKISTVGSANMDFRSFKLNFEVNAFMYDENIAKQLQEIYEEDIKHSSLQTVAMFNKQSTWLKFKQTFSRLLSPIL</sequence>
<dbReference type="EMBL" id="WENB01000002">
    <property type="protein sequence ID" value="KAF0413968.1"/>
    <property type="molecule type" value="Genomic_DNA"/>
</dbReference>
<evidence type="ECO:0000256" key="13">
    <source>
        <dbReference type="HAMAP-Rule" id="MF_01916"/>
    </source>
</evidence>
<feature type="domain" description="PLD phosphodiesterase" evidence="15">
    <location>
        <begin position="218"/>
        <end position="245"/>
    </location>
</feature>
<dbReference type="GO" id="GO:0008808">
    <property type="term" value="F:cardiolipin synthase activity"/>
    <property type="evidence" value="ECO:0007669"/>
    <property type="project" value="UniProtKB-UniRule"/>
</dbReference>
<dbReference type="Gene3D" id="3.30.870.10">
    <property type="entry name" value="Endonuclease Chain A"/>
    <property type="match status" value="2"/>
</dbReference>
<evidence type="ECO:0000256" key="4">
    <source>
        <dbReference type="ARBA" id="ARBA00022679"/>
    </source>
</evidence>
<comment type="subcellular location">
    <subcellularLocation>
        <location evidence="1 13">Cell membrane</location>
        <topology evidence="1 13">Multi-pass membrane protein</topology>
    </subcellularLocation>
</comment>
<evidence type="ECO:0000256" key="2">
    <source>
        <dbReference type="ARBA" id="ARBA00022475"/>
    </source>
</evidence>
<evidence type="ECO:0000256" key="12">
    <source>
        <dbReference type="ARBA" id="ARBA00057569"/>
    </source>
</evidence>
<keyword evidence="8 13" id="KW-0443">Lipid metabolism</keyword>
<evidence type="ECO:0000256" key="14">
    <source>
        <dbReference type="NCBIfam" id="TIGR04265"/>
    </source>
</evidence>
<gene>
    <name evidence="17" type="primary">cls</name>
    <name evidence="17" type="ORF">GBO79_03600</name>
    <name evidence="18" type="ORF">ITQ97_04475</name>
    <name evidence="16" type="ORF">S100892_00157</name>
</gene>
<dbReference type="InterPro" id="IPR027379">
    <property type="entry name" value="CLS_N"/>
</dbReference>
<keyword evidence="4 13" id="KW-0808">Transferase</keyword>
<evidence type="ECO:0000313" key="16">
    <source>
        <dbReference type="EMBL" id="ARW18763.1"/>
    </source>
</evidence>
<reference evidence="20" key="4">
    <citation type="submission" date="2020-03" db="EMBL/GenBank/DDBJ databases">
        <title>SpeciesPrimer: A bioinformatics pipeline dedicated to the design of qPCR primers for the quantification of bacterial species.</title>
        <authorList>
            <person name="Dreier M."/>
            <person name="Berthoud H."/>
            <person name="Shani N."/>
            <person name="Wechsler D."/>
            <person name="Junier P."/>
        </authorList>
    </citation>
    <scope>NUCLEOTIDE SEQUENCE [LARGE SCALE GENOMIC DNA]</scope>
    <source>
        <strain evidence="20">FAM13073</strain>
    </source>
</reference>
<evidence type="ECO:0000313" key="20">
    <source>
        <dbReference type="Proteomes" id="UP000472573"/>
    </source>
</evidence>
<reference evidence="18" key="5">
    <citation type="submission" date="2020-11" db="EMBL/GenBank/DDBJ databases">
        <title>Antibiotic susceptibility profiles of Pediococcus pentosaceus from various origins and their implications for the safety assessment of strains with food-technology applications.</title>
        <authorList>
            <person name="Shani N."/>
            <person name="Oberhaensli S."/>
            <person name="Arias E."/>
        </authorList>
    </citation>
    <scope>NUCLEOTIDE SEQUENCE</scope>
    <source>
        <strain evidence="18">FAM 19164</strain>
    </source>
</reference>
<dbReference type="Proteomes" id="UP000472573">
    <property type="component" value="Unassembled WGS sequence"/>
</dbReference>
<dbReference type="GeneID" id="33061384"/>
<keyword evidence="3 13" id="KW-0444">Lipid biosynthesis</keyword>
<proteinExistence type="inferred from homology"/>
<dbReference type="GO" id="GO:0005886">
    <property type="term" value="C:plasma membrane"/>
    <property type="evidence" value="ECO:0007669"/>
    <property type="project" value="UniProtKB-SubCell"/>
</dbReference>
<dbReference type="InterPro" id="IPR030874">
    <property type="entry name" value="Cardiolipin_synth_Firmi"/>
</dbReference>
<keyword evidence="6" id="KW-0677">Repeat</keyword>
<keyword evidence="10 13" id="KW-0594">Phospholipid biosynthesis</keyword>
<evidence type="ECO:0000256" key="11">
    <source>
        <dbReference type="ARBA" id="ARBA00023264"/>
    </source>
</evidence>
<evidence type="ECO:0000256" key="6">
    <source>
        <dbReference type="ARBA" id="ARBA00022737"/>
    </source>
</evidence>
<dbReference type="OMA" id="GPNNERE"/>
<evidence type="ECO:0000256" key="8">
    <source>
        <dbReference type="ARBA" id="ARBA00023098"/>
    </source>
</evidence>
<dbReference type="InterPro" id="IPR022924">
    <property type="entry name" value="Cardiolipin_synthase"/>
</dbReference>
<keyword evidence="5 13" id="KW-0812">Transmembrane</keyword>
<dbReference type="PROSITE" id="PS50035">
    <property type="entry name" value="PLD"/>
    <property type="match status" value="2"/>
</dbReference>
<protein>
    <recommendedName>
        <fullName evidence="13 14">Cardiolipin synthase</fullName>
        <shortName evidence="13">CL synthase</shortName>
        <ecNumber evidence="13 14">2.7.8.-</ecNumber>
    </recommendedName>
</protein>
<dbReference type="FunFam" id="3.30.870.10:FF:000014">
    <property type="entry name" value="Cardiolipin synthase"/>
    <property type="match status" value="1"/>
</dbReference>
<dbReference type="EMBL" id="JADOFV010000002">
    <property type="protein sequence ID" value="MBF7127067.1"/>
    <property type="molecule type" value="Genomic_DNA"/>
</dbReference>
<feature type="active site" evidence="13">
    <location>
        <position position="225"/>
    </location>
</feature>
<reference evidence="17 20" key="2">
    <citation type="submission" date="2019-10" db="EMBL/GenBank/DDBJ databases">
        <authorList>
            <person name="Irmler S."/>
            <person name="Berthoud H."/>
            <person name="Roetschi A."/>
            <person name="Arias E."/>
            <person name="Shani N."/>
            <person name="Wuethrich D."/>
            <person name="Bruggmann R."/>
        </authorList>
    </citation>
    <scope>NUCLEOTIDE SEQUENCE [LARGE SCALE GENOMIC DNA]</scope>
    <source>
        <strain evidence="17 20">FAM13073</strain>
    </source>
</reference>
<accession>A0A0R2H8J8</accession>
<dbReference type="PANTHER" id="PTHR21248">
    <property type="entry name" value="CARDIOLIPIN SYNTHASE"/>
    <property type="match status" value="1"/>
</dbReference>
<keyword evidence="9 13" id="KW-0472">Membrane</keyword>
<dbReference type="Proteomes" id="UP000196118">
    <property type="component" value="Chromosome"/>
</dbReference>
<keyword evidence="20" id="KW-1185">Reference proteome</keyword>
<evidence type="ECO:0000256" key="7">
    <source>
        <dbReference type="ARBA" id="ARBA00022989"/>
    </source>
</evidence>
<dbReference type="CDD" id="cd09112">
    <property type="entry name" value="PLDc_CLS_2"/>
    <property type="match status" value="1"/>
</dbReference>
<evidence type="ECO:0000256" key="3">
    <source>
        <dbReference type="ARBA" id="ARBA00022516"/>
    </source>
</evidence>
<organism evidence="16 19">
    <name type="scientific">Pediococcus pentosaceus</name>
    <dbReference type="NCBI Taxonomy" id="1255"/>
    <lineage>
        <taxon>Bacteria</taxon>
        <taxon>Bacillati</taxon>
        <taxon>Bacillota</taxon>
        <taxon>Bacilli</taxon>
        <taxon>Lactobacillales</taxon>
        <taxon>Lactobacillaceae</taxon>
        <taxon>Pediococcus</taxon>
    </lineage>
</organism>
<feature type="transmembrane region" description="Helical" evidence="13">
    <location>
        <begin position="31"/>
        <end position="55"/>
    </location>
</feature>
<dbReference type="SMART" id="SM00155">
    <property type="entry name" value="PLDc"/>
    <property type="match status" value="2"/>
</dbReference>
<comment type="function">
    <text evidence="12 13">Catalyzes the reversible phosphatidyl group transfer from one phosphatidylglycerol molecule to another to form cardiolipin (CL) (diphosphatidylglycerol) and glycerol.</text>
</comment>
<feature type="domain" description="PLD phosphodiesterase" evidence="15">
    <location>
        <begin position="400"/>
        <end position="427"/>
    </location>
</feature>
<accession>A0A8G0ZIF6</accession>
<evidence type="ECO:0000313" key="19">
    <source>
        <dbReference type="Proteomes" id="UP000196118"/>
    </source>
</evidence>
<dbReference type="HAMAP" id="MF_01916">
    <property type="entry name" value="Cardiolipin_synth_Cls"/>
    <property type="match status" value="1"/>
</dbReference>
<dbReference type="SUPFAM" id="SSF56024">
    <property type="entry name" value="Phospholipase D/nuclease"/>
    <property type="match status" value="2"/>
</dbReference>
<dbReference type="FunFam" id="3.30.870.10:FF:000021">
    <property type="entry name" value="Cardiolipin synthase"/>
    <property type="match status" value="1"/>
</dbReference>
<feature type="active site" evidence="13">
    <location>
        <position position="405"/>
    </location>
</feature>
<dbReference type="AlphaFoldDB" id="A0A0R2H8J8"/>
<dbReference type="CDD" id="cd09110">
    <property type="entry name" value="PLDc_CLS_1"/>
    <property type="match status" value="1"/>
</dbReference>
<comment type="catalytic activity">
    <reaction evidence="13">
        <text>2 a 1,2-diacyl-sn-glycero-3-phospho-(1'-sn-glycerol) = a cardiolipin + glycerol</text>
        <dbReference type="Rhea" id="RHEA:31451"/>
        <dbReference type="ChEBI" id="CHEBI:17754"/>
        <dbReference type="ChEBI" id="CHEBI:62237"/>
        <dbReference type="ChEBI" id="CHEBI:64716"/>
    </reaction>
</comment>
<feature type="active site" evidence="13">
    <location>
        <position position="407"/>
    </location>
</feature>
<keyword evidence="7 13" id="KW-1133">Transmembrane helix</keyword>
<evidence type="ECO:0000256" key="1">
    <source>
        <dbReference type="ARBA" id="ARBA00004651"/>
    </source>
</evidence>
<evidence type="ECO:0000313" key="18">
    <source>
        <dbReference type="EMBL" id="MBF7127067.1"/>
    </source>
</evidence>
<feature type="active site" evidence="13">
    <location>
        <position position="223"/>
    </location>
</feature>
<dbReference type="InterPro" id="IPR025202">
    <property type="entry name" value="PLD-like_dom"/>
</dbReference>
<evidence type="ECO:0000256" key="9">
    <source>
        <dbReference type="ARBA" id="ARBA00023136"/>
    </source>
</evidence>
<dbReference type="EC" id="2.7.8.-" evidence="13 14"/>
<reference evidence="17" key="3">
    <citation type="submission" date="2019-12" db="EMBL/GenBank/DDBJ databases">
        <title>SpeciesPrimer: A bioinformatics pipeline dedicated to the design of qPCR primers for the quantification of bacterial species.</title>
        <authorList>
            <person name="Dreier M."/>
            <person name="Berthoud H."/>
            <person name="Shani N."/>
            <person name="Wechsler D."/>
            <person name="Junier P."/>
        </authorList>
    </citation>
    <scope>NUCLEOTIDE SEQUENCE</scope>
    <source>
        <strain evidence="17">FAM13073</strain>
    </source>
</reference>
<feature type="transmembrane region" description="Helical" evidence="13">
    <location>
        <begin position="7"/>
        <end position="25"/>
    </location>
</feature>
<dbReference type="GO" id="GO:0032049">
    <property type="term" value="P:cardiolipin biosynthetic process"/>
    <property type="evidence" value="ECO:0007669"/>
    <property type="project" value="UniProtKB-UniRule"/>
</dbReference>
<dbReference type="RefSeq" id="WP_002833851.1">
    <property type="nucleotide sequence ID" value="NZ_BEWQ01000001.1"/>
</dbReference>
<dbReference type="NCBIfam" id="TIGR04265">
    <property type="entry name" value="bac_cardiolipin"/>
    <property type="match status" value="1"/>
</dbReference>
<feature type="active site" evidence="13">
    <location>
        <position position="230"/>
    </location>
</feature>
<evidence type="ECO:0000313" key="17">
    <source>
        <dbReference type="EMBL" id="KAF0413968.1"/>
    </source>
</evidence>
<name>A0A0R2H8J8_PEDPE</name>
<evidence type="ECO:0000259" key="15">
    <source>
        <dbReference type="PROSITE" id="PS50035"/>
    </source>
</evidence>
<evidence type="ECO:0000256" key="5">
    <source>
        <dbReference type="ARBA" id="ARBA00022692"/>
    </source>
</evidence>
<feature type="active site" evidence="13">
    <location>
        <position position="412"/>
    </location>
</feature>
<keyword evidence="2 13" id="KW-1003">Cell membrane</keyword>
<reference evidence="16 19" key="1">
    <citation type="submission" date="2017-05" db="EMBL/GenBank/DDBJ databases">
        <title>Genome sequence of Pediococcus pentosaceus strain SRCM100892.</title>
        <authorList>
            <person name="Cho S.H."/>
        </authorList>
    </citation>
    <scope>NUCLEOTIDE SEQUENCE [LARGE SCALE GENOMIC DNA]</scope>
    <source>
        <strain evidence="16 19">SRCM100892</strain>
    </source>
</reference>
<comment type="similarity">
    <text evidence="13">Belongs to the phospholipase D family. Cardiolipin synthase subfamily.</text>
</comment>
<dbReference type="Pfam" id="PF13091">
    <property type="entry name" value="PLDc_2"/>
    <property type="match status" value="2"/>
</dbReference>